<keyword evidence="4" id="KW-1185">Reference proteome</keyword>
<name>A0A7W3LL02_ACTNM</name>
<keyword evidence="2" id="KW-0812">Transmembrane</keyword>
<dbReference type="Pfam" id="PF07332">
    <property type="entry name" value="Phage_holin_3_6"/>
    <property type="match status" value="1"/>
</dbReference>
<comment type="caution">
    <text evidence="3">The sequence shown here is derived from an EMBL/GenBank/DDBJ whole genome shotgun (WGS) entry which is preliminary data.</text>
</comment>
<reference evidence="3 4" key="1">
    <citation type="submission" date="2020-08" db="EMBL/GenBank/DDBJ databases">
        <title>Genomic Encyclopedia of Type Strains, Phase IV (KMG-IV): sequencing the most valuable type-strain genomes for metagenomic binning, comparative biology and taxonomic classification.</title>
        <authorList>
            <person name="Goeker M."/>
        </authorList>
    </citation>
    <scope>NUCLEOTIDE SEQUENCE [LARGE SCALE GENOMIC DNA]</scope>
    <source>
        <strain evidence="3 4">DSM 44197</strain>
    </source>
</reference>
<dbReference type="InterPro" id="IPR009937">
    <property type="entry name" value="Phage_holin_3_6"/>
</dbReference>
<evidence type="ECO:0008006" key="5">
    <source>
        <dbReference type="Google" id="ProtNLM"/>
    </source>
</evidence>
<evidence type="ECO:0000313" key="3">
    <source>
        <dbReference type="EMBL" id="MBA8950076.1"/>
    </source>
</evidence>
<feature type="region of interest" description="Disordered" evidence="1">
    <location>
        <begin position="106"/>
        <end position="136"/>
    </location>
</feature>
<sequence>MTERNPADLAGLPTSELVKQLSEQSARLVREELRLAQTEVTAKGRHYAQGAKMFGGAGVAALYGGGALVATVTLLLALVLPAWAAALIVTVVLFTVAAVLAQRGKKQMGMAAPPSPEQTTESVRADVREIKDRGRR</sequence>
<keyword evidence="2" id="KW-1133">Transmembrane helix</keyword>
<feature type="transmembrane region" description="Helical" evidence="2">
    <location>
        <begin position="53"/>
        <end position="76"/>
    </location>
</feature>
<evidence type="ECO:0000313" key="4">
    <source>
        <dbReference type="Proteomes" id="UP000572680"/>
    </source>
</evidence>
<dbReference type="Proteomes" id="UP000572680">
    <property type="component" value="Unassembled WGS sequence"/>
</dbReference>
<keyword evidence="2" id="KW-0472">Membrane</keyword>
<proteinExistence type="predicted"/>
<protein>
    <recommendedName>
        <fullName evidence="5">Phage holin family protein</fullName>
    </recommendedName>
</protein>
<feature type="transmembrane region" description="Helical" evidence="2">
    <location>
        <begin position="82"/>
        <end position="101"/>
    </location>
</feature>
<dbReference type="RefSeq" id="WP_182842548.1">
    <property type="nucleotide sequence ID" value="NZ_BAAALP010000031.1"/>
</dbReference>
<feature type="compositionally biased region" description="Basic and acidic residues" evidence="1">
    <location>
        <begin position="123"/>
        <end position="136"/>
    </location>
</feature>
<evidence type="ECO:0000256" key="2">
    <source>
        <dbReference type="SAM" id="Phobius"/>
    </source>
</evidence>
<dbReference type="EMBL" id="JACJIA010000002">
    <property type="protein sequence ID" value="MBA8950076.1"/>
    <property type="molecule type" value="Genomic_DNA"/>
</dbReference>
<organism evidence="3 4">
    <name type="scientific">Actinomadura namibiensis</name>
    <dbReference type="NCBI Taxonomy" id="182080"/>
    <lineage>
        <taxon>Bacteria</taxon>
        <taxon>Bacillati</taxon>
        <taxon>Actinomycetota</taxon>
        <taxon>Actinomycetes</taxon>
        <taxon>Streptosporangiales</taxon>
        <taxon>Thermomonosporaceae</taxon>
        <taxon>Actinomadura</taxon>
    </lineage>
</organism>
<gene>
    <name evidence="3" type="ORF">HNR61_001689</name>
</gene>
<accession>A0A7W3LL02</accession>
<dbReference type="AlphaFoldDB" id="A0A7W3LL02"/>
<evidence type="ECO:0000256" key="1">
    <source>
        <dbReference type="SAM" id="MobiDB-lite"/>
    </source>
</evidence>